<dbReference type="AlphaFoldDB" id="A0A2A9CVK5"/>
<feature type="transmembrane region" description="Helical" evidence="1">
    <location>
        <begin position="351"/>
        <end position="371"/>
    </location>
</feature>
<comment type="caution">
    <text evidence="2">The sequence shown here is derived from an EMBL/GenBank/DDBJ whole genome shotgun (WGS) entry which is preliminary data.</text>
</comment>
<keyword evidence="3" id="KW-1185">Reference proteome</keyword>
<dbReference type="Proteomes" id="UP000226079">
    <property type="component" value="Unassembled WGS sequence"/>
</dbReference>
<evidence type="ECO:0000256" key="1">
    <source>
        <dbReference type="SAM" id="Phobius"/>
    </source>
</evidence>
<reference evidence="2 3" key="1">
    <citation type="submission" date="2017-10" db="EMBL/GenBank/DDBJ databases">
        <title>Sequencing the genomes of 1000 actinobacteria strains.</title>
        <authorList>
            <person name="Klenk H.-P."/>
        </authorList>
    </citation>
    <scope>NUCLEOTIDE SEQUENCE [LARGE SCALE GENOMIC DNA]</scope>
    <source>
        <strain evidence="2 3">DSM 15597</strain>
    </source>
</reference>
<accession>A0A2A9CVK5</accession>
<evidence type="ECO:0000313" key="3">
    <source>
        <dbReference type="Proteomes" id="UP000226079"/>
    </source>
</evidence>
<proteinExistence type="predicted"/>
<keyword evidence="1" id="KW-0812">Transmembrane</keyword>
<protein>
    <submittedName>
        <fullName evidence="2">Uncharacterized protein</fullName>
    </submittedName>
</protein>
<feature type="transmembrane region" description="Helical" evidence="1">
    <location>
        <begin position="306"/>
        <end position="331"/>
    </location>
</feature>
<keyword evidence="1" id="KW-0472">Membrane</keyword>
<keyword evidence="1" id="KW-1133">Transmembrane helix</keyword>
<evidence type="ECO:0000313" key="2">
    <source>
        <dbReference type="EMBL" id="PFG18181.1"/>
    </source>
</evidence>
<sequence length="397" mass="43334">MLQKTLLLDVDVRDHSGGAVSIATSHEDSQAAHATMLSRIAEHMPGIELSDYLIQKLYVIAKDMPSKTDYEKLVSGDPASRDIDAWTLGGENGVIPNAKDSAVWDAVFENEHIVPTIVDFTRLFMPTIYLRKDGGLTLVKLRYVERESIITRRRNAGRIGWEPASILIEAPAVGRAEREHLRLIAPPGLSLTEMTLARIQDGSPPAGKQTFERRVTHERGVLYSSGLQVGSYLALARLVPSAAEFAIPAMITTGISALLLLVGAWYQATFGILADAQSTIALLLLAPSTVAAYLTRRGEHKLLGRVLIWPKVLVGITVLGSLLAAGSMVLVRNQLGPYQVWPVVALDLVRIWTTTGAYSLLVAVVLAVSAIRGRMAMSKVDETPLSWQVRVRILSHR</sequence>
<feature type="transmembrane region" description="Helical" evidence="1">
    <location>
        <begin position="245"/>
        <end position="266"/>
    </location>
</feature>
<gene>
    <name evidence="2" type="ORF">ATK74_2763</name>
</gene>
<name>A0A2A9CVK5_9ACTN</name>
<dbReference type="EMBL" id="PDJC01000001">
    <property type="protein sequence ID" value="PFG18181.1"/>
    <property type="molecule type" value="Genomic_DNA"/>
</dbReference>
<organism evidence="2 3">
    <name type="scientific">Propionicimonas paludicola</name>
    <dbReference type="NCBI Taxonomy" id="185243"/>
    <lineage>
        <taxon>Bacteria</taxon>
        <taxon>Bacillati</taxon>
        <taxon>Actinomycetota</taxon>
        <taxon>Actinomycetes</taxon>
        <taxon>Propionibacteriales</taxon>
        <taxon>Nocardioidaceae</taxon>
        <taxon>Propionicimonas</taxon>
    </lineage>
</organism>
<feature type="transmembrane region" description="Helical" evidence="1">
    <location>
        <begin position="272"/>
        <end position="294"/>
    </location>
</feature>